<keyword evidence="3" id="KW-1185">Reference proteome</keyword>
<evidence type="ECO:0000313" key="3">
    <source>
        <dbReference type="Proteomes" id="UP000238191"/>
    </source>
</evidence>
<dbReference type="InterPro" id="IPR032708">
    <property type="entry name" value="McjB_C"/>
</dbReference>
<accession>A0A2S7D0E1</accession>
<sequence length="235" mass="26286">MRAMASPPSYLLSTDAHVCVAGGIIVLLDVATGKYLSIGRQQAALLGRHILGWPVQAQGQDISPVLQTLIERRLVTTDPALGKPATGATIALPVRWLREGEPRGRPDFALRDLRRFAFSAAFAGCAKKCASLKTIVTRAQRRSLRQSRPDAQLDQLAALVRIFDWLRPLAFRKTDECFLYCFALSEFLSSYGFFPTWVFAVRTSPFTAHCWLQYGDYVLTDIPFNLRRMVPILVL</sequence>
<dbReference type="Proteomes" id="UP000238191">
    <property type="component" value="Unassembled WGS sequence"/>
</dbReference>
<comment type="caution">
    <text evidence="2">The sequence shown here is derived from an EMBL/GenBank/DDBJ whole genome shotgun (WGS) entry which is preliminary data.</text>
</comment>
<gene>
    <name evidence="2" type="ORF">XpiCFBP4643_16090</name>
</gene>
<evidence type="ECO:0000259" key="1">
    <source>
        <dbReference type="Pfam" id="PF13471"/>
    </source>
</evidence>
<name>A0A2S7D0E1_9XANT</name>
<dbReference type="InterPro" id="IPR053521">
    <property type="entry name" value="McjB-like"/>
</dbReference>
<evidence type="ECO:0000313" key="2">
    <source>
        <dbReference type="EMBL" id="PPU67306.1"/>
    </source>
</evidence>
<dbReference type="AlphaFoldDB" id="A0A2S7D0E1"/>
<dbReference type="NCBIfam" id="NF033537">
    <property type="entry name" value="lasso_biosyn_B2"/>
    <property type="match status" value="1"/>
</dbReference>
<dbReference type="OrthoDB" id="119963at2"/>
<organism evidence="2 3">
    <name type="scientific">Xanthomonas pisi</name>
    <dbReference type="NCBI Taxonomy" id="56457"/>
    <lineage>
        <taxon>Bacteria</taxon>
        <taxon>Pseudomonadati</taxon>
        <taxon>Pseudomonadota</taxon>
        <taxon>Gammaproteobacteria</taxon>
        <taxon>Lysobacterales</taxon>
        <taxon>Lysobacteraceae</taxon>
        <taxon>Xanthomonas</taxon>
    </lineage>
</organism>
<feature type="domain" description="Microcin J25-processing protein McjB C-terminal" evidence="1">
    <location>
        <begin position="131"/>
        <end position="232"/>
    </location>
</feature>
<reference evidence="3" key="1">
    <citation type="submission" date="2016-08" db="EMBL/GenBank/DDBJ databases">
        <authorList>
            <person name="Merda D."/>
            <person name="Briand M."/>
            <person name="Taghouti G."/>
            <person name="Carrere S."/>
            <person name="Gouzy J."/>
            <person name="Portier P."/>
            <person name="Jacques M.-A."/>
            <person name="Fischer-Le Saux M."/>
        </authorList>
    </citation>
    <scope>NUCLEOTIDE SEQUENCE [LARGE SCALE GENOMIC DNA]</scope>
    <source>
        <strain evidence="3">CFBP4643</strain>
    </source>
</reference>
<dbReference type="EMBL" id="MDEI01000014">
    <property type="protein sequence ID" value="PPU67306.1"/>
    <property type="molecule type" value="Genomic_DNA"/>
</dbReference>
<dbReference type="RefSeq" id="WP_046963754.1">
    <property type="nucleotide sequence ID" value="NZ_MDEI01000014.1"/>
</dbReference>
<proteinExistence type="predicted"/>
<protein>
    <recommendedName>
        <fullName evidence="1">Microcin J25-processing protein McjB C-terminal domain-containing protein</fullName>
    </recommendedName>
</protein>
<dbReference type="Pfam" id="PF13471">
    <property type="entry name" value="Transglut_core3"/>
    <property type="match status" value="1"/>
</dbReference>